<geneLocation type="plasmid" evidence="1 2">
    <name>pHTUR03</name>
</geneLocation>
<protein>
    <submittedName>
        <fullName evidence="1">Uncharacterized protein</fullName>
    </submittedName>
</protein>
<dbReference type="Proteomes" id="UP000001903">
    <property type="component" value="Plasmid pHTUR03"/>
</dbReference>
<accession>D2S2T0</accession>
<keyword evidence="2" id="KW-1185">Reference proteome</keyword>
<dbReference type="GeneID" id="31787743"/>
<reference evidence="1 2" key="1">
    <citation type="journal article" date="2010" name="Stand. Genomic Sci.">
        <title>Complete genome sequence of Haloterrigena turkmenica type strain (4k).</title>
        <authorList>
            <person name="Saunders E."/>
            <person name="Tindall B.J."/>
            <person name="Fahnrich R."/>
            <person name="Lapidus A."/>
            <person name="Copeland A."/>
            <person name="Del Rio T.G."/>
            <person name="Lucas S."/>
            <person name="Chen F."/>
            <person name="Tice H."/>
            <person name="Cheng J.F."/>
            <person name="Han C."/>
            <person name="Detter J.C."/>
            <person name="Bruce D."/>
            <person name="Goodwin L."/>
            <person name="Chain P."/>
            <person name="Pitluck S."/>
            <person name="Pati A."/>
            <person name="Ivanova N."/>
            <person name="Mavromatis K."/>
            <person name="Chen A."/>
            <person name="Palaniappan K."/>
            <person name="Land M."/>
            <person name="Hauser L."/>
            <person name="Chang Y.J."/>
            <person name="Jeffries C.D."/>
            <person name="Brettin T."/>
            <person name="Rohde M."/>
            <person name="Goker M."/>
            <person name="Bristow J."/>
            <person name="Eisen J.A."/>
            <person name="Markowitz V."/>
            <person name="Hugenholtz P."/>
            <person name="Klenk H.P."/>
            <person name="Kyrpides N.C."/>
        </authorList>
    </citation>
    <scope>NUCLEOTIDE SEQUENCE [LARGE SCALE GENOMIC DNA]</scope>
    <source>
        <strain evidence="2">ATCC 51198 / DSM 5511 / JCM 9101 / NCIMB 13204 / VKM B-1734 / 4k</strain>
    </source>
</reference>
<evidence type="ECO:0000313" key="2">
    <source>
        <dbReference type="Proteomes" id="UP000001903"/>
    </source>
</evidence>
<name>D2S2T0_HALTV</name>
<dbReference type="RefSeq" id="WP_012945920.1">
    <property type="nucleotide sequence ID" value="NC_013746.1"/>
</dbReference>
<dbReference type="OrthoDB" id="326261at2157"/>
<dbReference type="AlphaFoldDB" id="D2S2T0"/>
<dbReference type="EMBL" id="CP001863">
    <property type="protein sequence ID" value="ADB63677.1"/>
    <property type="molecule type" value="Genomic_DNA"/>
</dbReference>
<proteinExistence type="predicted"/>
<organism evidence="1 2">
    <name type="scientific">Haloterrigena turkmenica (strain ATCC 51198 / DSM 5511 / JCM 9101 / NCIMB 13204 / VKM B-1734 / 4k)</name>
    <name type="common">Halococcus turkmenicus</name>
    <dbReference type="NCBI Taxonomy" id="543526"/>
    <lineage>
        <taxon>Archaea</taxon>
        <taxon>Methanobacteriati</taxon>
        <taxon>Methanobacteriota</taxon>
        <taxon>Stenosarchaea group</taxon>
        <taxon>Halobacteria</taxon>
        <taxon>Halobacteriales</taxon>
        <taxon>Natrialbaceae</taxon>
        <taxon>Haloterrigena</taxon>
    </lineage>
</organism>
<sequence>MDDCSDLTQRYTFPAPIDLFATLESCNIQYLDINETRALVIFRTAILNIESSEDELTDLQSGEITVYELPRNTAAKELEREASAVIEQFLDQVTAATEGTTSSRE</sequence>
<dbReference type="KEGG" id="htu:Htur_4941"/>
<gene>
    <name evidence="1" type="ordered locus">Htur_4941</name>
</gene>
<keyword evidence="1" id="KW-0614">Plasmid</keyword>
<evidence type="ECO:0000313" key="1">
    <source>
        <dbReference type="EMBL" id="ADB63677.1"/>
    </source>
</evidence>
<dbReference type="HOGENOM" id="CLU_2270980_0_0_2"/>